<dbReference type="SUPFAM" id="SSF53098">
    <property type="entry name" value="Ribonuclease H-like"/>
    <property type="match status" value="1"/>
</dbReference>
<dbReference type="InterPro" id="IPR023211">
    <property type="entry name" value="DNA_pol_palm_dom_sf"/>
</dbReference>
<dbReference type="InterPro" id="IPR017964">
    <property type="entry name" value="DNA-dir_DNA_pol_B_CS"/>
</dbReference>
<comment type="caution">
    <text evidence="10">The sequence shown here is derived from an EMBL/GenBank/DDBJ whole genome shotgun (WGS) entry which is preliminary data.</text>
</comment>
<feature type="domain" description="DNA-directed DNA polymerase family B mitochondria/virus" evidence="9">
    <location>
        <begin position="482"/>
        <end position="958"/>
    </location>
</feature>
<evidence type="ECO:0000256" key="1">
    <source>
        <dbReference type="ARBA" id="ARBA00005755"/>
    </source>
</evidence>
<keyword evidence="3" id="KW-0808">Transferase</keyword>
<evidence type="ECO:0000256" key="4">
    <source>
        <dbReference type="ARBA" id="ARBA00022695"/>
    </source>
</evidence>
<dbReference type="PRINTS" id="PR00106">
    <property type="entry name" value="DNAPOLB"/>
</dbReference>
<dbReference type="InterPro" id="IPR012337">
    <property type="entry name" value="RNaseH-like_sf"/>
</dbReference>
<evidence type="ECO:0000313" key="10">
    <source>
        <dbReference type="EMBL" id="KAK8848083.1"/>
    </source>
</evidence>
<dbReference type="SUPFAM" id="SSF56672">
    <property type="entry name" value="DNA/RNA polymerases"/>
    <property type="match status" value="1"/>
</dbReference>
<dbReference type="InterPro" id="IPR043502">
    <property type="entry name" value="DNA/RNA_pol_sf"/>
</dbReference>
<dbReference type="Pfam" id="PF03175">
    <property type="entry name" value="DNA_pol_B_2"/>
    <property type="match status" value="1"/>
</dbReference>
<dbReference type="InterPro" id="IPR006172">
    <property type="entry name" value="DNA-dir_DNA_pol_B"/>
</dbReference>
<dbReference type="Proteomes" id="UP001470230">
    <property type="component" value="Unassembled WGS sequence"/>
</dbReference>
<keyword evidence="11" id="KW-1185">Reference proteome</keyword>
<dbReference type="PROSITE" id="PS00116">
    <property type="entry name" value="DNA_POLYMERASE_B"/>
    <property type="match status" value="1"/>
</dbReference>
<keyword evidence="7" id="KW-0238">DNA-binding</keyword>
<evidence type="ECO:0000256" key="2">
    <source>
        <dbReference type="ARBA" id="ARBA00012417"/>
    </source>
</evidence>
<keyword evidence="4" id="KW-0548">Nucleotidyltransferase</keyword>
<evidence type="ECO:0000259" key="9">
    <source>
        <dbReference type="Pfam" id="PF03175"/>
    </source>
</evidence>
<name>A0ABR2HJK3_9EUKA</name>
<organism evidence="10 11">
    <name type="scientific">Tritrichomonas musculus</name>
    <dbReference type="NCBI Taxonomy" id="1915356"/>
    <lineage>
        <taxon>Eukaryota</taxon>
        <taxon>Metamonada</taxon>
        <taxon>Parabasalia</taxon>
        <taxon>Tritrichomonadida</taxon>
        <taxon>Tritrichomonadidae</taxon>
        <taxon>Tritrichomonas</taxon>
    </lineage>
</organism>
<dbReference type="Gene3D" id="3.30.1770.10">
    <property type="entry name" value="TPR 1 domain of DNA polymerase"/>
    <property type="match status" value="1"/>
</dbReference>
<accession>A0ABR2HJK3</accession>
<protein>
    <recommendedName>
        <fullName evidence="2">DNA-directed DNA polymerase</fullName>
        <ecNumber evidence="2">2.7.7.7</ecNumber>
    </recommendedName>
</protein>
<proteinExistence type="inferred from homology"/>
<sequence length="1111" mass="130824">MTKLLSRLNKSEILSLPGFSFYKDRNLTFLKELLKDAKQFLKIDFRGVSVQDYIDARKAYRKKMRSEKRKNKAFEQLMNIKIEFKDTKTAERRQYEENVHDKKKYQAEYKRMMIAAKNHESFEVNINDDSEVQYAFTQVLRYIRKHSSLEYKPIVYGYDMNDNCRMFNLSKEVNFEDLLKCILGEITIESYSSDSDPALIGFEYIPVRFEVKFIQMKKKEGKIDFLEKIDGEDVVIESIDVYRGAPEGAFFPYINLLDSLSLTRYQIYDNIDKQNYRDNCFVYACIQSGVFTDEEIYKLRTMMLTRSIPNKKITQIAEQMKCHFVVYKIDEKRDSRHMKQLSIDTRKNKNVIADRVVQLLLYKEHYMIDMQETLPISKYYIEHKTEIDEQFSHKPVTKRQLIKNKKGETSTGTSLSTVLTTMFKCGFFREINQCEQGILETCEYDNHLNDYINLDFDEELCCKEESTNLKKITEFLNSLQTNSLTYFHNLKYDACFFINEPGWETQITQRSGTLLQVIMDKKKTIIDKKTKKSKEIREKHLTFRNSYSIIPAPLRDFANMFKLTTHKEIISYKIYTEENIKRKMIPFSEFYDQYVAENKDKQTDEQLEENRKQLIKNAKFANAYNENNSPCIDIIQYAKFYCIKDCLTLMKGMNKFNDDLAEVFKETSKTWVGIHQFISISAVGYDFARIYGCFIGCHQLSGKPQNFIQRCVSGGRTMTADNQKQYIEGRIQDFDAVSLYPSAMSIMDGIPQGIPQIIPENCTHQQLMSYDAFFAEVNITKLLPKSEKPYRFGHIYKRNEQQSKIFCNETVENYYIDKITLIDLMEFYDVEYELIRGYFFNEGFNNKINEFIKTLFDLRLKYKNEGNALQQTIKLLLNSIYGKSILKPMTEETKVIDKNKIIPYVFRNYNFIKEVTFTDSSKCFVKKIKPVNEHFNLPQFGASVLSWSKHIMNQVVSTAEQNNIDIYYTDTDSVHLNECDLPKLASIYKEKYGKELIGKNMTQFHCDFDSFPGAVGQIHSRKLIALGKKSYLDILVDEQGNENYHIRMKGVCKQCIINKCKRMNITVEELYERMYHGETMTFDLTDGANCFRKTKTFSQITLPQFNRTVKF</sequence>
<dbReference type="InterPro" id="IPR036397">
    <property type="entry name" value="RNaseH_sf"/>
</dbReference>
<dbReference type="EC" id="2.7.7.7" evidence="2"/>
<evidence type="ECO:0000313" key="11">
    <source>
        <dbReference type="Proteomes" id="UP001470230"/>
    </source>
</evidence>
<evidence type="ECO:0000256" key="8">
    <source>
        <dbReference type="ARBA" id="ARBA00049244"/>
    </source>
</evidence>
<comment type="similarity">
    <text evidence="1">Belongs to the DNA polymerase type-B family.</text>
</comment>
<dbReference type="PANTHER" id="PTHR48144:SF2">
    <property type="entry name" value="DNA-DIRECTED DNA POLYMERASE"/>
    <property type="match status" value="1"/>
</dbReference>
<reference evidence="10 11" key="1">
    <citation type="submission" date="2024-04" db="EMBL/GenBank/DDBJ databases">
        <title>Tritrichomonas musculus Genome.</title>
        <authorList>
            <person name="Alves-Ferreira E."/>
            <person name="Grigg M."/>
            <person name="Lorenzi H."/>
            <person name="Galac M."/>
        </authorList>
    </citation>
    <scope>NUCLEOTIDE SEQUENCE [LARGE SCALE GENOMIC DNA]</scope>
    <source>
        <strain evidence="10 11">EAF2021</strain>
    </source>
</reference>
<dbReference type="Gene3D" id="3.90.1600.10">
    <property type="entry name" value="Palm domain of DNA polymerase"/>
    <property type="match status" value="1"/>
</dbReference>
<dbReference type="PANTHER" id="PTHR48144">
    <property type="entry name" value="DNA-DIRECTED DNA POLYMERASE"/>
    <property type="match status" value="1"/>
</dbReference>
<dbReference type="Gene3D" id="3.30.420.10">
    <property type="entry name" value="Ribonuclease H-like superfamily/Ribonuclease H"/>
    <property type="match status" value="1"/>
</dbReference>
<evidence type="ECO:0000256" key="7">
    <source>
        <dbReference type="ARBA" id="ARBA00023125"/>
    </source>
</evidence>
<keyword evidence="6" id="KW-0239">DNA-directed DNA polymerase</keyword>
<dbReference type="EMBL" id="JAPFFF010000027">
    <property type="protein sequence ID" value="KAK8848083.1"/>
    <property type="molecule type" value="Genomic_DNA"/>
</dbReference>
<dbReference type="InterPro" id="IPR004868">
    <property type="entry name" value="DNA-dir_DNA_pol_B_mt/vir"/>
</dbReference>
<dbReference type="Gene3D" id="4.10.80.20">
    <property type="entry name" value="DNA polymerase, domain 5"/>
    <property type="match status" value="1"/>
</dbReference>
<dbReference type="Gene3D" id="1.10.287.690">
    <property type="entry name" value="Helix hairpin bin"/>
    <property type="match status" value="1"/>
</dbReference>
<evidence type="ECO:0000256" key="3">
    <source>
        <dbReference type="ARBA" id="ARBA00022679"/>
    </source>
</evidence>
<evidence type="ECO:0000256" key="6">
    <source>
        <dbReference type="ARBA" id="ARBA00022932"/>
    </source>
</evidence>
<comment type="catalytic activity">
    <reaction evidence="8">
        <text>DNA(n) + a 2'-deoxyribonucleoside 5'-triphosphate = DNA(n+1) + diphosphate</text>
        <dbReference type="Rhea" id="RHEA:22508"/>
        <dbReference type="Rhea" id="RHEA-COMP:17339"/>
        <dbReference type="Rhea" id="RHEA-COMP:17340"/>
        <dbReference type="ChEBI" id="CHEBI:33019"/>
        <dbReference type="ChEBI" id="CHEBI:61560"/>
        <dbReference type="ChEBI" id="CHEBI:173112"/>
        <dbReference type="EC" id="2.7.7.7"/>
    </reaction>
</comment>
<gene>
    <name evidence="10" type="ORF">M9Y10_019139</name>
</gene>
<evidence type="ECO:0000256" key="5">
    <source>
        <dbReference type="ARBA" id="ARBA00022705"/>
    </source>
</evidence>
<keyword evidence="5" id="KW-0235">DNA replication</keyword>